<dbReference type="InterPro" id="IPR024495">
    <property type="entry name" value="DUF2771"/>
</dbReference>
<keyword evidence="2" id="KW-1185">Reference proteome</keyword>
<proteinExistence type="predicted"/>
<dbReference type="Pfam" id="PF10969">
    <property type="entry name" value="DUF2771"/>
    <property type="match status" value="1"/>
</dbReference>
<organism evidence="1 2">
    <name type="scientific">Mycobacterium [tuberculosis] TKK-01-0051</name>
    <dbReference type="NCBI Taxonomy" id="1324261"/>
    <lineage>
        <taxon>Bacteria</taxon>
        <taxon>Bacillati</taxon>
        <taxon>Actinomycetota</taxon>
        <taxon>Actinomycetes</taxon>
        <taxon>Mycobacteriales</taxon>
        <taxon>Mycobacteriaceae</taxon>
        <taxon>Mycobacterium</taxon>
        <taxon>Mycobacterium avium complex (MAC)</taxon>
    </lineage>
</organism>
<dbReference type="EMBL" id="JLXW01000011">
    <property type="protein sequence ID" value="KBZ59386.1"/>
    <property type="molecule type" value="Genomic_DNA"/>
</dbReference>
<gene>
    <name evidence="1" type="ORF">K875_04947</name>
</gene>
<dbReference type="RefSeq" id="WP_040631996.1">
    <property type="nucleotide sequence ID" value="NZ_KK328284.1"/>
</dbReference>
<accession>A0A051TSR6</accession>
<protein>
    <recommendedName>
        <fullName evidence="3">DUF2771 domain-containing protein</fullName>
    </recommendedName>
</protein>
<evidence type="ECO:0000313" key="1">
    <source>
        <dbReference type="EMBL" id="KBZ59386.1"/>
    </source>
</evidence>
<dbReference type="GeneID" id="31530372"/>
<dbReference type="HOGENOM" id="CLU_111048_1_0_11"/>
<dbReference type="AlphaFoldDB" id="A0A051TSR6"/>
<sequence length="166" mass="18312">MKSRSKRGVAVLLACLVAVLCVGAGVATWLLVGRSGPRHPEISAYSHGHLTRVGPYLYCNVLNLEDCETPQNQGELRVSERYPIQLSVPDAIYRAPWRLLQVYDDPTNTTSTIFRPGTRFAVTIPSVDPHRGRLAGIVVQLLTLAVDPAGELRDVPHAEWSVRLTF</sequence>
<evidence type="ECO:0008006" key="3">
    <source>
        <dbReference type="Google" id="ProtNLM"/>
    </source>
</evidence>
<dbReference type="PATRIC" id="fig|1324261.3.peg.4992"/>
<evidence type="ECO:0000313" key="2">
    <source>
        <dbReference type="Proteomes" id="UP000025947"/>
    </source>
</evidence>
<name>A0A051TSR6_9MYCO</name>
<dbReference type="Proteomes" id="UP000025947">
    <property type="component" value="Unassembled WGS sequence"/>
</dbReference>
<comment type="caution">
    <text evidence="1">The sequence shown here is derived from an EMBL/GenBank/DDBJ whole genome shotgun (WGS) entry which is preliminary data.</text>
</comment>
<reference evidence="1 2" key="1">
    <citation type="submission" date="2014-04" db="EMBL/GenBank/DDBJ databases">
        <title>The Genome Sequence of Mycobacterium tuberculosis TKK-01-0051.</title>
        <authorList>
            <consortium name="The Broad Institute Genomics Platform"/>
            <consortium name="The Broad Institute Genome Sequencing Center for Infectious Disease"/>
            <person name="Earl A.M."/>
            <person name="Cohen K."/>
            <person name="Pym A."/>
            <person name="Bishai W."/>
            <person name="Maharaj K."/>
            <person name="Desjardins C."/>
            <person name="Abeel T."/>
            <person name="Young S."/>
            <person name="Zeng Q."/>
            <person name="Gargeya S."/>
            <person name="Abouelleil A."/>
            <person name="Alvarado L."/>
            <person name="Chapman S.B."/>
            <person name="Gainer-Dewar J."/>
            <person name="Goldberg J."/>
            <person name="Griggs A."/>
            <person name="Gujja S."/>
            <person name="Hansen M."/>
            <person name="Howarth C."/>
            <person name="Imamovic A."/>
            <person name="Larimer J."/>
            <person name="Murphy C."/>
            <person name="Naylor J."/>
            <person name="Pearson M."/>
            <person name="Poon T.W."/>
            <person name="Priest M."/>
            <person name="Roberts A."/>
            <person name="Saif S."/>
            <person name="Shea T."/>
            <person name="Sykes S."/>
            <person name="Wortman J."/>
            <person name="Nusbaum C."/>
            <person name="Birren B."/>
        </authorList>
    </citation>
    <scope>NUCLEOTIDE SEQUENCE [LARGE SCALE GENOMIC DNA]</scope>
    <source>
        <strain evidence="1 2">TKK-01-0051</strain>
    </source>
</reference>